<dbReference type="EMBL" id="NMTW01000026">
    <property type="protein sequence ID" value="PDX76114.1"/>
    <property type="molecule type" value="Genomic_DNA"/>
</dbReference>
<dbReference type="AlphaFoldDB" id="A0A2A7AAD0"/>
<organism evidence="2 3">
    <name type="scientific">Faecalibacterium prausnitzii</name>
    <dbReference type="NCBI Taxonomy" id="853"/>
    <lineage>
        <taxon>Bacteria</taxon>
        <taxon>Bacillati</taxon>
        <taxon>Bacillota</taxon>
        <taxon>Clostridia</taxon>
        <taxon>Eubacteriales</taxon>
        <taxon>Oscillospiraceae</taxon>
        <taxon>Faecalibacterium</taxon>
    </lineage>
</organism>
<dbReference type="PROSITE" id="PS50943">
    <property type="entry name" value="HTH_CROC1"/>
    <property type="match status" value="1"/>
</dbReference>
<name>A0A2A7AAD0_9FIRM</name>
<gene>
    <name evidence="2" type="ORF">CGS56_05390</name>
</gene>
<protein>
    <recommendedName>
        <fullName evidence="1">HTH cro/C1-type domain-containing protein</fullName>
    </recommendedName>
</protein>
<feature type="domain" description="HTH cro/C1-type" evidence="1">
    <location>
        <begin position="22"/>
        <end position="77"/>
    </location>
</feature>
<reference evidence="2 3" key="1">
    <citation type="journal article" date="2017" name="Front. Microbiol.">
        <title>New Insights into the Diversity of the Genus Faecalibacterium.</title>
        <authorList>
            <person name="Benevides L."/>
            <person name="Burman S."/>
            <person name="Martin R."/>
            <person name="Robert V."/>
            <person name="Thomas M."/>
            <person name="Miquel S."/>
            <person name="Chain F."/>
            <person name="Sokol H."/>
            <person name="Bermudez-Humaran L.G."/>
            <person name="Morrison M."/>
            <person name="Langella P."/>
            <person name="Azevedo V.A."/>
            <person name="Chatel J.M."/>
            <person name="Soares S."/>
        </authorList>
    </citation>
    <scope>NUCLEOTIDE SEQUENCE [LARGE SCALE GENOMIC DNA]</scope>
    <source>
        <strain evidence="2 3">CNCM I 4573</strain>
    </source>
</reference>
<accession>A0A2A7AAD0</accession>
<dbReference type="Pfam" id="PF01381">
    <property type="entry name" value="HTH_3"/>
    <property type="match status" value="1"/>
</dbReference>
<dbReference type="InterPro" id="IPR001387">
    <property type="entry name" value="Cro/C1-type_HTH"/>
</dbReference>
<sequence length="210" mass="23821">MAVAVEEKRNINEDFGNRLREIIEKRKKETGQNLRAVAKDLDVSLGVLSDWQNGNKTPRGDSIAKLAKYFGVSADYLLGLTEAQTVDTDLRAVADYTGLTENAILALKDSEMFECYDRSQKKILSDMLSDESCLHQIVNSIYLYLKATEEQVHEAEELLKGEAELDLRDADSSDMELCLFRASRAVEDYMKHLKHEKLKELSVEVDIENL</sequence>
<comment type="caution">
    <text evidence="2">The sequence shown here is derived from an EMBL/GenBank/DDBJ whole genome shotgun (WGS) entry which is preliminary data.</text>
</comment>
<dbReference type="SMART" id="SM00530">
    <property type="entry name" value="HTH_XRE"/>
    <property type="match status" value="1"/>
</dbReference>
<dbReference type="GO" id="GO:0003677">
    <property type="term" value="F:DNA binding"/>
    <property type="evidence" value="ECO:0007669"/>
    <property type="project" value="InterPro"/>
</dbReference>
<dbReference type="Proteomes" id="UP000220157">
    <property type="component" value="Unassembled WGS sequence"/>
</dbReference>
<evidence type="ECO:0000313" key="3">
    <source>
        <dbReference type="Proteomes" id="UP000220157"/>
    </source>
</evidence>
<evidence type="ECO:0000313" key="2">
    <source>
        <dbReference type="EMBL" id="PDX76114.1"/>
    </source>
</evidence>
<dbReference type="InterPro" id="IPR010982">
    <property type="entry name" value="Lambda_DNA-bd_dom_sf"/>
</dbReference>
<dbReference type="CDD" id="cd00093">
    <property type="entry name" value="HTH_XRE"/>
    <property type="match status" value="1"/>
</dbReference>
<dbReference type="Gene3D" id="1.10.260.40">
    <property type="entry name" value="lambda repressor-like DNA-binding domains"/>
    <property type="match status" value="1"/>
</dbReference>
<dbReference type="SUPFAM" id="SSF47413">
    <property type="entry name" value="lambda repressor-like DNA-binding domains"/>
    <property type="match status" value="1"/>
</dbReference>
<proteinExistence type="predicted"/>
<evidence type="ECO:0000259" key="1">
    <source>
        <dbReference type="PROSITE" id="PS50943"/>
    </source>
</evidence>